<dbReference type="Gene3D" id="3.40.1480.10">
    <property type="entry name" value="MOFRL domain"/>
    <property type="match status" value="1"/>
</dbReference>
<dbReference type="Proteomes" id="UP000001916">
    <property type="component" value="Chromosome"/>
</dbReference>
<dbReference type="InterPro" id="IPR039760">
    <property type="entry name" value="MOFRL_protein"/>
</dbReference>
<dbReference type="InterPro" id="IPR007835">
    <property type="entry name" value="MOFRL"/>
</dbReference>
<proteinExistence type="predicted"/>
<name>D7BEW5_ALLS1</name>
<dbReference type="eggNOG" id="COG2379">
    <property type="taxonomic scope" value="Bacteria"/>
</dbReference>
<dbReference type="PANTHER" id="PTHR12227">
    <property type="entry name" value="GLYCERATE KINASE"/>
    <property type="match status" value="1"/>
</dbReference>
<dbReference type="SUPFAM" id="SSF82544">
    <property type="entry name" value="GckA/TtuD-like"/>
    <property type="match status" value="1"/>
</dbReference>
<dbReference type="Gene3D" id="3.40.50.10180">
    <property type="entry name" value="Glycerate kinase, MOFRL-like N-terminal domain"/>
    <property type="match status" value="1"/>
</dbReference>
<dbReference type="InterPro" id="IPR038614">
    <property type="entry name" value="GK_N_sf"/>
</dbReference>
<keyword evidence="4" id="KW-1185">Reference proteome</keyword>
<organism evidence="3 4">
    <name type="scientific">Allomeiothermus silvanus (strain ATCC 700542 / DSM 9946 / NBRC 106475 / NCIMB 13440 / VI-R2)</name>
    <name type="common">Thermus silvanus</name>
    <dbReference type="NCBI Taxonomy" id="526227"/>
    <lineage>
        <taxon>Bacteria</taxon>
        <taxon>Thermotogati</taxon>
        <taxon>Deinococcota</taxon>
        <taxon>Deinococci</taxon>
        <taxon>Thermales</taxon>
        <taxon>Thermaceae</taxon>
        <taxon>Allomeiothermus</taxon>
    </lineage>
</organism>
<evidence type="ECO:0000313" key="4">
    <source>
        <dbReference type="Proteomes" id="UP000001916"/>
    </source>
</evidence>
<feature type="domain" description="MOFRL-associated" evidence="2">
    <location>
        <begin position="5"/>
        <end position="229"/>
    </location>
</feature>
<evidence type="ECO:0000259" key="1">
    <source>
        <dbReference type="Pfam" id="PF05161"/>
    </source>
</evidence>
<protein>
    <submittedName>
        <fullName evidence="3">Hydroxypyruvate reductase</fullName>
        <ecNumber evidence="3">1.1.1.81</ecNumber>
    </submittedName>
</protein>
<dbReference type="Pfam" id="PF05161">
    <property type="entry name" value="MOFRL"/>
    <property type="match status" value="1"/>
</dbReference>
<dbReference type="InterPro" id="IPR025286">
    <property type="entry name" value="MOFRL_assoc_dom"/>
</dbReference>
<dbReference type="OrthoDB" id="9766552at2"/>
<dbReference type="InterPro" id="IPR037035">
    <property type="entry name" value="GK-like_C_sf"/>
</dbReference>
<dbReference type="RefSeq" id="WP_013157887.1">
    <property type="nucleotide sequence ID" value="NC_014212.1"/>
</dbReference>
<dbReference type="AlphaFoldDB" id="D7BEW5"/>
<dbReference type="GO" id="GO:0016618">
    <property type="term" value="F:hydroxypyruvate reductase [NAD(P)H] activity"/>
    <property type="evidence" value="ECO:0007669"/>
    <property type="project" value="UniProtKB-EC"/>
</dbReference>
<dbReference type="HOGENOM" id="CLU_032279_1_1_0"/>
<dbReference type="EC" id="1.1.1.81" evidence="3"/>
<accession>D7BEW5</accession>
<gene>
    <name evidence="3" type="ordered locus">Mesil_1425</name>
</gene>
<sequence length="424" mass="45149">MRALLEASFRHALAATHPTDLTRAALPEERPALILAVGKAAVPMLEACVSLRESSEVTLQRYPNVPYLATPKADPTFKPSNSGAILPAAHPIPDERSVRAAARALELASRLQPHDLLLVLVSGGGSALWCLPEGISLAEKQALNQALLRSGASIQEINAVRKHCSRIKGGGLVRATQARVLALLLSDVPGDDLSVIASGPTTADPSTFAEALEVLERYRIEAPAAKAHLERGLRGELPETLKPGDPALARVENRLVGGNQTFLEAARAYWEAHGYRTLLLSDRFGGEARELAGFHAALVQSIRAHGTPVRPPVVLLSGGEATVTVRGSGQGGRNQEFLLGLLYQLGPEGVWALAADTDGIDGNTEAAGAFLTPDSWARAQAQGLSIKEHLERNDSYGFFSRLGDLLVTGPTQNNLNDYRAIVLE</sequence>
<dbReference type="KEGG" id="msv:Mesil_1425"/>
<evidence type="ECO:0000313" key="3">
    <source>
        <dbReference type="EMBL" id="ADH63318.1"/>
    </source>
</evidence>
<dbReference type="FunFam" id="3.40.1480.10:FF:000002">
    <property type="entry name" value="Glycerate kinase"/>
    <property type="match status" value="1"/>
</dbReference>
<dbReference type="EMBL" id="CP002042">
    <property type="protein sequence ID" value="ADH63318.1"/>
    <property type="molecule type" value="Genomic_DNA"/>
</dbReference>
<dbReference type="PANTHER" id="PTHR12227:SF0">
    <property type="entry name" value="GLYCERATE KINASE"/>
    <property type="match status" value="1"/>
</dbReference>
<dbReference type="GO" id="GO:0005737">
    <property type="term" value="C:cytoplasm"/>
    <property type="evidence" value="ECO:0007669"/>
    <property type="project" value="TreeGrafter"/>
</dbReference>
<evidence type="ECO:0000259" key="2">
    <source>
        <dbReference type="Pfam" id="PF13660"/>
    </source>
</evidence>
<dbReference type="GO" id="GO:0008887">
    <property type="term" value="F:glycerate kinase activity"/>
    <property type="evidence" value="ECO:0007669"/>
    <property type="project" value="InterPro"/>
</dbReference>
<keyword evidence="3" id="KW-0560">Oxidoreductase</keyword>
<feature type="domain" description="MOFRL" evidence="1">
    <location>
        <begin position="313"/>
        <end position="417"/>
    </location>
</feature>
<dbReference type="STRING" id="526227.Mesil_1425"/>
<dbReference type="Pfam" id="PF13660">
    <property type="entry name" value="DUF4147"/>
    <property type="match status" value="1"/>
</dbReference>
<reference evidence="3 4" key="1">
    <citation type="journal article" date="2010" name="Stand. Genomic Sci.">
        <title>Complete genome sequence of Meiothermus silvanus type strain (VI-R2).</title>
        <authorList>
            <person name="Sikorski J."/>
            <person name="Tindall B.J."/>
            <person name="Lowry S."/>
            <person name="Lucas S."/>
            <person name="Nolan M."/>
            <person name="Copeland A."/>
            <person name="Glavina Del Rio T."/>
            <person name="Tice H."/>
            <person name="Cheng J.F."/>
            <person name="Han C."/>
            <person name="Pitluck S."/>
            <person name="Liolios K."/>
            <person name="Ivanova N."/>
            <person name="Mavromatis K."/>
            <person name="Mikhailova N."/>
            <person name="Pati A."/>
            <person name="Goodwin L."/>
            <person name="Chen A."/>
            <person name="Palaniappan K."/>
            <person name="Land M."/>
            <person name="Hauser L."/>
            <person name="Chang Y.J."/>
            <person name="Jeffries C.D."/>
            <person name="Rohde M."/>
            <person name="Goker M."/>
            <person name="Woyke T."/>
            <person name="Bristow J."/>
            <person name="Eisen J.A."/>
            <person name="Markowitz V."/>
            <person name="Hugenholtz P."/>
            <person name="Kyrpides N.C."/>
            <person name="Klenk H.P."/>
            <person name="Lapidus A."/>
        </authorList>
    </citation>
    <scope>NUCLEOTIDE SEQUENCE [LARGE SCALE GENOMIC DNA]</scope>
    <source>
        <strain evidence="4">ATCC 700542 / DSM 9946 / VI-R2</strain>
    </source>
</reference>